<dbReference type="InterPro" id="IPR010095">
    <property type="entry name" value="Cas12f1-like_TNB"/>
</dbReference>
<evidence type="ECO:0000313" key="8">
    <source>
        <dbReference type="EMBL" id="GFP34908.1"/>
    </source>
</evidence>
<gene>
    <name evidence="8" type="ORF">HKBW3S43_00700</name>
</gene>
<evidence type="ECO:0000256" key="4">
    <source>
        <dbReference type="ARBA" id="ARBA00023125"/>
    </source>
</evidence>
<dbReference type="PANTHER" id="PTHR30405:SF11">
    <property type="entry name" value="RNA-GUIDED DNA ENDONUCLEASE RV2885C-RELATED"/>
    <property type="match status" value="1"/>
</dbReference>
<dbReference type="NCBIfam" id="NF040570">
    <property type="entry name" value="guided_TnpB"/>
    <property type="match status" value="1"/>
</dbReference>
<dbReference type="RefSeq" id="WP_176229592.1">
    <property type="nucleotide sequence ID" value="NZ_BLSB01000032.1"/>
</dbReference>
<evidence type="ECO:0000256" key="1">
    <source>
        <dbReference type="ARBA" id="ARBA00008761"/>
    </source>
</evidence>
<comment type="caution">
    <text evidence="8">The sequence shown here is derived from an EMBL/GenBank/DDBJ whole genome shotgun (WGS) entry which is preliminary data.</text>
</comment>
<organism evidence="8 9">
    <name type="scientific">Candidatus Hakubella thermalkaliphila</name>
    <dbReference type="NCBI Taxonomy" id="2754717"/>
    <lineage>
        <taxon>Bacteria</taxon>
        <taxon>Bacillati</taxon>
        <taxon>Actinomycetota</taxon>
        <taxon>Actinomycetota incertae sedis</taxon>
        <taxon>Candidatus Hakubellales</taxon>
        <taxon>Candidatus Hakubellaceae</taxon>
        <taxon>Candidatus Hakubella</taxon>
    </lineage>
</organism>
<evidence type="ECO:0000259" key="6">
    <source>
        <dbReference type="Pfam" id="PF01385"/>
    </source>
</evidence>
<evidence type="ECO:0000256" key="2">
    <source>
        <dbReference type="ARBA" id="ARBA00011044"/>
    </source>
</evidence>
<evidence type="ECO:0000259" key="7">
    <source>
        <dbReference type="Pfam" id="PF07282"/>
    </source>
</evidence>
<feature type="domain" description="Cas12f1-like TNB" evidence="7">
    <location>
        <begin position="284"/>
        <end position="347"/>
    </location>
</feature>
<name>A0A6V8PRB6_9ACTN</name>
<protein>
    <recommendedName>
        <fullName evidence="10">Transposase</fullName>
    </recommendedName>
</protein>
<proteinExistence type="inferred from homology"/>
<dbReference type="NCBIfam" id="TIGR01766">
    <property type="entry name" value="IS200/IS605 family accessory protein TnpB-like domain"/>
    <property type="match status" value="1"/>
</dbReference>
<feature type="domain" description="Probable transposase IS891/IS1136/IS1341" evidence="6">
    <location>
        <begin position="161"/>
        <end position="265"/>
    </location>
</feature>
<evidence type="ECO:0008006" key="10">
    <source>
        <dbReference type="Google" id="ProtNLM"/>
    </source>
</evidence>
<dbReference type="GO" id="GO:0006310">
    <property type="term" value="P:DNA recombination"/>
    <property type="evidence" value="ECO:0007669"/>
    <property type="project" value="UniProtKB-KW"/>
</dbReference>
<dbReference type="EMBL" id="BLSB01000032">
    <property type="protein sequence ID" value="GFP34908.1"/>
    <property type="molecule type" value="Genomic_DNA"/>
</dbReference>
<comment type="similarity">
    <text evidence="1">In the C-terminal section; belongs to the transposase 35 family.</text>
</comment>
<dbReference type="Pfam" id="PF01385">
    <property type="entry name" value="OrfB_IS605"/>
    <property type="match status" value="1"/>
</dbReference>
<keyword evidence="5" id="KW-0233">DNA recombination</keyword>
<accession>A0A6V8PRB6</accession>
<evidence type="ECO:0000256" key="3">
    <source>
        <dbReference type="ARBA" id="ARBA00022578"/>
    </source>
</evidence>
<reference evidence="8 9" key="1">
    <citation type="journal article" date="2020" name="Front. Microbiol.">
        <title>Single-cell genomics of novel Actinobacteria with the Wood-Ljungdahl pathway discovered in a serpentinizing system.</title>
        <authorList>
            <person name="Merino N."/>
            <person name="Kawai M."/>
            <person name="Boyd E.S."/>
            <person name="Colman D.R."/>
            <person name="McGlynn S.E."/>
            <person name="Nealson K.H."/>
            <person name="Kurokawa K."/>
            <person name="Hongoh Y."/>
        </authorList>
    </citation>
    <scope>NUCLEOTIDE SEQUENCE [LARGE SCALE GENOMIC DNA]</scope>
    <source>
        <strain evidence="8 9">S43</strain>
    </source>
</reference>
<dbReference type="Proteomes" id="UP000576480">
    <property type="component" value="Unassembled WGS sequence"/>
</dbReference>
<keyword evidence="3" id="KW-0815">Transposition</keyword>
<keyword evidence="4" id="KW-0238">DNA-binding</keyword>
<dbReference type="InterPro" id="IPR001959">
    <property type="entry name" value="Transposase"/>
</dbReference>
<dbReference type="InterPro" id="IPR051399">
    <property type="entry name" value="RNA-guided_DNA_endo/Transpos"/>
</dbReference>
<sequence>MKRTISIKLLPAEEQGQALFGLQQAFAHACNAIVPFAVEHRCWNQVALHHLTYYPIREQSQLGSQMVCNSIKAVCNAYRALKPQKGKEVSVISFKPNGSIHFDKRTYSIKDKVVSLYTLAGRAKIKMQPGAFQKAYLEQGTPKEAELVFRGGKWFFNLVLELPDRPPTRGDLTLGVDLGENNMATTSSGKILEGGQLRHNRDRYLALRRRLQSNGSQSAKQLLRKISGKEQRHMKQVNHEVSKAIVSEALRYGASTIVMEDLTNIRRRIRAGKRMRSRLHRWAWAQLQGFVQYKAEAAGLRVAYVNPAYSSQTCSVCGCLGRRVKHRFFCSHCGSQQHSDLNASQNLCRLAMSADVATGAVNRPDVAGYA</sequence>
<comment type="similarity">
    <text evidence="2">In the N-terminal section; belongs to the transposase 2 family.</text>
</comment>
<evidence type="ECO:0000313" key="9">
    <source>
        <dbReference type="Proteomes" id="UP000576480"/>
    </source>
</evidence>
<evidence type="ECO:0000256" key="5">
    <source>
        <dbReference type="ARBA" id="ARBA00023172"/>
    </source>
</evidence>
<dbReference type="GO" id="GO:0032196">
    <property type="term" value="P:transposition"/>
    <property type="evidence" value="ECO:0007669"/>
    <property type="project" value="UniProtKB-KW"/>
</dbReference>
<dbReference type="Pfam" id="PF07282">
    <property type="entry name" value="Cas12f1-like_TNB"/>
    <property type="match status" value="1"/>
</dbReference>
<dbReference type="GO" id="GO:0003677">
    <property type="term" value="F:DNA binding"/>
    <property type="evidence" value="ECO:0007669"/>
    <property type="project" value="UniProtKB-KW"/>
</dbReference>
<dbReference type="AlphaFoldDB" id="A0A6V8PRB6"/>
<dbReference type="PANTHER" id="PTHR30405">
    <property type="entry name" value="TRANSPOSASE"/>
    <property type="match status" value="1"/>
</dbReference>